<feature type="domain" description="Protein kinase" evidence="6">
    <location>
        <begin position="26"/>
        <end position="283"/>
    </location>
</feature>
<organism evidence="7 8">
    <name type="scientific">Mesorhizobium temperatum</name>
    <dbReference type="NCBI Taxonomy" id="241416"/>
    <lineage>
        <taxon>Bacteria</taxon>
        <taxon>Pseudomonadati</taxon>
        <taxon>Pseudomonadota</taxon>
        <taxon>Alphaproteobacteria</taxon>
        <taxon>Hyphomicrobiales</taxon>
        <taxon>Phyllobacteriaceae</taxon>
        <taxon>Mesorhizobium</taxon>
    </lineage>
</organism>
<name>A0A271LTZ1_9HYPH</name>
<proteinExistence type="predicted"/>
<feature type="compositionally biased region" description="Low complexity" evidence="5">
    <location>
        <begin position="436"/>
        <end position="449"/>
    </location>
</feature>
<feature type="compositionally biased region" description="Pro residues" evidence="5">
    <location>
        <begin position="315"/>
        <end position="324"/>
    </location>
</feature>
<feature type="compositionally biased region" description="Polar residues" evidence="5">
    <location>
        <begin position="592"/>
        <end position="601"/>
    </location>
</feature>
<dbReference type="Proteomes" id="UP000216442">
    <property type="component" value="Unassembled WGS sequence"/>
</dbReference>
<protein>
    <submittedName>
        <fullName evidence="7">Serine/threonine protein kinase</fullName>
    </submittedName>
</protein>
<comment type="caution">
    <text evidence="7">The sequence shown here is derived from an EMBL/GenBank/DDBJ whole genome shotgun (WGS) entry which is preliminary data.</text>
</comment>
<dbReference type="InterPro" id="IPR000719">
    <property type="entry name" value="Prot_kinase_dom"/>
</dbReference>
<evidence type="ECO:0000256" key="3">
    <source>
        <dbReference type="ARBA" id="ARBA00022777"/>
    </source>
</evidence>
<feature type="compositionally biased region" description="Low complexity" evidence="5">
    <location>
        <begin position="557"/>
        <end position="572"/>
    </location>
</feature>
<accession>A0A271LTZ1</accession>
<dbReference type="OrthoDB" id="9801841at2"/>
<dbReference type="Gene3D" id="3.30.200.20">
    <property type="entry name" value="Phosphorylase Kinase, domain 1"/>
    <property type="match status" value="1"/>
</dbReference>
<evidence type="ECO:0000256" key="1">
    <source>
        <dbReference type="ARBA" id="ARBA00022679"/>
    </source>
</evidence>
<dbReference type="PANTHER" id="PTHR43289">
    <property type="entry name" value="MITOGEN-ACTIVATED PROTEIN KINASE KINASE KINASE 20-RELATED"/>
    <property type="match status" value="1"/>
</dbReference>
<evidence type="ECO:0000259" key="6">
    <source>
        <dbReference type="PROSITE" id="PS50011"/>
    </source>
</evidence>
<evidence type="ECO:0000313" key="7">
    <source>
        <dbReference type="EMBL" id="PAQ10956.1"/>
    </source>
</evidence>
<dbReference type="CDD" id="cd14014">
    <property type="entry name" value="STKc_PknB_like"/>
    <property type="match status" value="1"/>
</dbReference>
<evidence type="ECO:0000256" key="2">
    <source>
        <dbReference type="ARBA" id="ARBA00022741"/>
    </source>
</evidence>
<evidence type="ECO:0000256" key="5">
    <source>
        <dbReference type="SAM" id="MobiDB-lite"/>
    </source>
</evidence>
<feature type="compositionally biased region" description="Low complexity" evidence="5">
    <location>
        <begin position="520"/>
        <end position="541"/>
    </location>
</feature>
<dbReference type="EMBL" id="NPKJ01000022">
    <property type="protein sequence ID" value="PAQ10956.1"/>
    <property type="molecule type" value="Genomic_DNA"/>
</dbReference>
<dbReference type="GO" id="GO:0005524">
    <property type="term" value="F:ATP binding"/>
    <property type="evidence" value="ECO:0007669"/>
    <property type="project" value="UniProtKB-KW"/>
</dbReference>
<evidence type="ECO:0000313" key="8">
    <source>
        <dbReference type="Proteomes" id="UP000216442"/>
    </source>
</evidence>
<dbReference type="Gene3D" id="1.10.510.10">
    <property type="entry name" value="Transferase(Phosphotransferase) domain 1"/>
    <property type="match status" value="1"/>
</dbReference>
<dbReference type="AlphaFoldDB" id="A0A271LTZ1"/>
<keyword evidence="2" id="KW-0547">Nucleotide-binding</keyword>
<reference evidence="7 8" key="1">
    <citation type="submission" date="2017-08" db="EMBL/GenBank/DDBJ databases">
        <title>Mesorhizobium wenxinae sp. nov., a novel rhizobial species isolated from root nodules of chickpea (Cicer arietinum L.).</title>
        <authorList>
            <person name="Zhang J."/>
        </authorList>
    </citation>
    <scope>NUCLEOTIDE SEQUENCE [LARGE SCALE GENOMIC DNA]</scope>
    <source>
        <strain evidence="7 8">SDW018</strain>
    </source>
</reference>
<feature type="region of interest" description="Disordered" evidence="5">
    <location>
        <begin position="281"/>
        <end position="359"/>
    </location>
</feature>
<keyword evidence="1" id="KW-0808">Transferase</keyword>
<feature type="compositionally biased region" description="Low complexity" evidence="5">
    <location>
        <begin position="462"/>
        <end position="499"/>
    </location>
</feature>
<keyword evidence="8" id="KW-1185">Reference proteome</keyword>
<keyword evidence="3 7" id="KW-0418">Kinase</keyword>
<keyword evidence="7" id="KW-0723">Serine/threonine-protein kinase</keyword>
<evidence type="ECO:0000256" key="4">
    <source>
        <dbReference type="ARBA" id="ARBA00022840"/>
    </source>
</evidence>
<keyword evidence="4" id="KW-0067">ATP-binding</keyword>
<feature type="compositionally biased region" description="Polar residues" evidence="5">
    <location>
        <begin position="396"/>
        <end position="417"/>
    </location>
</feature>
<feature type="region of interest" description="Disordered" evidence="5">
    <location>
        <begin position="396"/>
        <end position="635"/>
    </location>
</feature>
<dbReference type="SUPFAM" id="SSF56112">
    <property type="entry name" value="Protein kinase-like (PK-like)"/>
    <property type="match status" value="1"/>
</dbReference>
<dbReference type="InterPro" id="IPR011009">
    <property type="entry name" value="Kinase-like_dom_sf"/>
</dbReference>
<dbReference type="GO" id="GO:0004674">
    <property type="term" value="F:protein serine/threonine kinase activity"/>
    <property type="evidence" value="ECO:0007669"/>
    <property type="project" value="UniProtKB-KW"/>
</dbReference>
<dbReference type="Pfam" id="PF00069">
    <property type="entry name" value="Pkinase"/>
    <property type="match status" value="1"/>
</dbReference>
<dbReference type="RefSeq" id="WP_095491811.1">
    <property type="nucleotide sequence ID" value="NZ_NPKJ01000022.1"/>
</dbReference>
<dbReference type="PANTHER" id="PTHR43289:SF34">
    <property type="entry name" value="SERINE_THREONINE-PROTEIN KINASE YBDM-RELATED"/>
    <property type="match status" value="1"/>
</dbReference>
<sequence>MSADDKTRISPNVANTAVGTQLSGIYELDERIAFGGMGEVYRGHNIQTGDHVAIKIVLPEFARDQTILSLFRKEASILNHLSHDAVVRYHVFTIDPGIGRPYLAMEFVDGQSLFDIMRRGPMPTEDVRKLCHRLASGLSAVHQAGAIHRDLSPDNIILPGGRVERAKIIDFGIARSATVGGETLIGGKFAGKYNYVSPEQLGLYSGDVSEQSDIYSLGLVLAAALRGKPIDMGGSQFEIVEKRRTVPDLSDIDGDFRGIVEAMLQPDPQDRPISMADIARVTRDDTDEETTPPTSITPRDRTGLLRAGGTAAPGPKLPSQPPAAPGEQRFVPHVRPALLSEPRPSPVAGPRAVLPKVPAKSAKTRSIAIAALASLAVASGAGIYLSGLMTPSTPTAGDTSFLSPKASQPAPTDSAANSPGDEPAKAVPPEQSQTEATAPPAENQAGAAADQKLEPTRPAEVLSPTEETPEPAASEETSEPAASEETSEPAPAEPLSPAENQADAEAQKLEPARPAEVLSPTEEASEPAASEETPEPAAAEAQPPPAIQPDSVTSDSQQGVPPRVQVAPVAPADKVSPPPAVQPDVMEKPEQPASQQATTQVPDPAAGQADDASAKGQQDEPAAGKQPDGPAIALNVPKPELELPRKNALDKAAQRVSWVREFNGGDCFYATLTSATETAVAIEGLGTEVQPFERMLSDFQARFHVEPDISVRLIEPAQCEVTNFLRFVDQTAADKPQLVLDRTTVPSGSPIGGTLVTRGGLISSVLLIDHRGMAFNLDGRILAQADKATFNFPIDLGAADKAAGKIVPQIIMVITGPQDIQAAAFSSPTPAALLLPRILEEIETTRSEFSATAKYFRLGG</sequence>
<dbReference type="PROSITE" id="PS50011">
    <property type="entry name" value="PROTEIN_KINASE_DOM"/>
    <property type="match status" value="1"/>
</dbReference>
<gene>
    <name evidence="7" type="ORF">CIT26_06565</name>
</gene>